<feature type="transmembrane region" description="Helical" evidence="5">
    <location>
        <begin position="299"/>
        <end position="316"/>
    </location>
</feature>
<evidence type="ECO:0000256" key="1">
    <source>
        <dbReference type="ARBA" id="ARBA00004141"/>
    </source>
</evidence>
<evidence type="ECO:0000313" key="7">
    <source>
        <dbReference type="Proteomes" id="UP000594632"/>
    </source>
</evidence>
<dbReference type="InterPro" id="IPR001694">
    <property type="entry name" value="NADH_UbQ_OxRdtase_su1/FPO"/>
</dbReference>
<keyword evidence="2 5" id="KW-0812">Transmembrane</keyword>
<dbReference type="Proteomes" id="UP000594632">
    <property type="component" value="Chromosome"/>
</dbReference>
<feature type="transmembrane region" description="Helical" evidence="5">
    <location>
        <begin position="239"/>
        <end position="264"/>
    </location>
</feature>
<feature type="transmembrane region" description="Helical" evidence="5">
    <location>
        <begin position="178"/>
        <end position="196"/>
    </location>
</feature>
<accession>A0A7S9NQ22</accession>
<gene>
    <name evidence="6" type="ORF">HFC64_00040</name>
</gene>
<comment type="subcellular location">
    <subcellularLocation>
        <location evidence="1">Membrane</location>
        <topology evidence="1">Multi-pass membrane protein</topology>
    </subcellularLocation>
</comment>
<sequence length="317" mass="35060">MAPNDAQIITSTISQVIVVVLLSPLYQGIYDKGKAIIEGRKGPNIFQPYYDIIKLLRKETVISSNSSTIFIYAPYIVFGIYLLISFVIPVVYPAPILFTPTVDFLGGALLFSLAAFIKMIASLESGSSFVALGVSRVLSFTSLSEATLITVFFGVALITGTNNPYVTLDYISQSISHYFQLAHIFVSVSFFMLWLFETGKLPVESLGLSEMGMIDDGVLYEYSGKLLGILKWGSYIKQYLLGSVLLNVFIFPWFLQVGTIGALIDIGVMFIKWLLLILISIIINTTLAKLRLFKVQDYLAIAFLLSLFSLTLTILLG</sequence>
<evidence type="ECO:0000313" key="6">
    <source>
        <dbReference type="EMBL" id="QPG48594.1"/>
    </source>
</evidence>
<reference evidence="6 7" key="1">
    <citation type="journal article" date="2020" name="Nat. Commun.">
        <title>The structures of two archaeal type IV pili illuminate evolutionary relationships.</title>
        <authorList>
            <person name="Wang F."/>
            <person name="Baquero D.P."/>
            <person name="Su Z."/>
            <person name="Beltran L.C."/>
            <person name="Prangishvili D."/>
            <person name="Krupovic M."/>
            <person name="Egelman E.H."/>
        </authorList>
    </citation>
    <scope>NUCLEOTIDE SEQUENCE [LARGE SCALE GENOMIC DNA]</scope>
    <source>
        <strain evidence="6 7">POZ149</strain>
    </source>
</reference>
<proteinExistence type="predicted"/>
<evidence type="ECO:0000256" key="5">
    <source>
        <dbReference type="SAM" id="Phobius"/>
    </source>
</evidence>
<keyword evidence="4 5" id="KW-0472">Membrane</keyword>
<evidence type="ECO:0000256" key="4">
    <source>
        <dbReference type="ARBA" id="ARBA00023136"/>
    </source>
</evidence>
<keyword evidence="3 5" id="KW-1133">Transmembrane helix</keyword>
<dbReference type="PANTHER" id="PTHR43359">
    <property type="entry name" value="FORMATE HYDROGENLYASE SUBUNIT 4"/>
    <property type="match status" value="1"/>
</dbReference>
<dbReference type="InterPro" id="IPR052561">
    <property type="entry name" value="ComplexI_Subunit1"/>
</dbReference>
<dbReference type="PANTHER" id="PTHR43359:SF1">
    <property type="entry name" value="FORMATE HYDROGENLYASE SUBUNIT 4-RELATED"/>
    <property type="match status" value="1"/>
</dbReference>
<dbReference type="GO" id="GO:0005886">
    <property type="term" value="C:plasma membrane"/>
    <property type="evidence" value="ECO:0007669"/>
    <property type="project" value="TreeGrafter"/>
</dbReference>
<evidence type="ECO:0000256" key="2">
    <source>
        <dbReference type="ARBA" id="ARBA00022692"/>
    </source>
</evidence>
<feature type="transmembrane region" description="Helical" evidence="5">
    <location>
        <begin position="270"/>
        <end position="287"/>
    </location>
</feature>
<feature type="transmembrane region" description="Helical" evidence="5">
    <location>
        <begin position="104"/>
        <end position="125"/>
    </location>
</feature>
<name>A0A7S9NQ22_SACSO</name>
<feature type="transmembrane region" description="Helical" evidence="5">
    <location>
        <begin position="69"/>
        <end position="92"/>
    </location>
</feature>
<evidence type="ECO:0000256" key="3">
    <source>
        <dbReference type="ARBA" id="ARBA00022989"/>
    </source>
</evidence>
<dbReference type="EMBL" id="CP050869">
    <property type="protein sequence ID" value="QPG48594.1"/>
    <property type="molecule type" value="Genomic_DNA"/>
</dbReference>
<protein>
    <submittedName>
        <fullName evidence="6">Respiratory chain complex I subunit 1 family protein</fullName>
    </submittedName>
</protein>
<feature type="transmembrane region" description="Helical" evidence="5">
    <location>
        <begin position="137"/>
        <end position="158"/>
    </location>
</feature>
<dbReference type="Pfam" id="PF00146">
    <property type="entry name" value="NADHdh"/>
    <property type="match status" value="1"/>
</dbReference>
<dbReference type="AlphaFoldDB" id="A0A7S9NQ22"/>
<organism evidence="6 7">
    <name type="scientific">Saccharolobus solfataricus</name>
    <name type="common">Sulfolobus solfataricus</name>
    <dbReference type="NCBI Taxonomy" id="2287"/>
    <lineage>
        <taxon>Archaea</taxon>
        <taxon>Thermoproteota</taxon>
        <taxon>Thermoprotei</taxon>
        <taxon>Sulfolobales</taxon>
        <taxon>Sulfolobaceae</taxon>
        <taxon>Saccharolobus</taxon>
    </lineage>
</organism>